<keyword evidence="7" id="KW-1185">Reference proteome</keyword>
<accession>A0A4R6IDS6</accession>
<name>A0A4R6IDS6_9SPHI</name>
<dbReference type="SUPFAM" id="SSF53448">
    <property type="entry name" value="Nucleotide-diphospho-sugar transferases"/>
    <property type="match status" value="1"/>
</dbReference>
<keyword evidence="4" id="KW-0812">Transmembrane</keyword>
<dbReference type="RefSeq" id="WP_133558534.1">
    <property type="nucleotide sequence ID" value="NZ_SNWM01000005.1"/>
</dbReference>
<keyword evidence="4" id="KW-0472">Membrane</keyword>
<evidence type="ECO:0000256" key="1">
    <source>
        <dbReference type="ARBA" id="ARBA00006739"/>
    </source>
</evidence>
<feature type="domain" description="Glycosyltransferase 2-like" evidence="5">
    <location>
        <begin position="7"/>
        <end position="159"/>
    </location>
</feature>
<dbReference type="OrthoDB" id="9771846at2"/>
<dbReference type="EMBL" id="SNWM01000005">
    <property type="protein sequence ID" value="TDO20172.1"/>
    <property type="molecule type" value="Genomic_DNA"/>
</dbReference>
<organism evidence="6 7">
    <name type="scientific">Pedobacter duraquae</name>
    <dbReference type="NCBI Taxonomy" id="425511"/>
    <lineage>
        <taxon>Bacteria</taxon>
        <taxon>Pseudomonadati</taxon>
        <taxon>Bacteroidota</taxon>
        <taxon>Sphingobacteriia</taxon>
        <taxon>Sphingobacteriales</taxon>
        <taxon>Sphingobacteriaceae</taxon>
        <taxon>Pedobacter</taxon>
    </lineage>
</organism>
<keyword evidence="4" id="KW-1133">Transmembrane helix</keyword>
<protein>
    <recommendedName>
        <fullName evidence="5">Glycosyltransferase 2-like domain-containing protein</fullName>
    </recommendedName>
</protein>
<evidence type="ECO:0000313" key="6">
    <source>
        <dbReference type="EMBL" id="TDO20172.1"/>
    </source>
</evidence>
<dbReference type="GO" id="GO:0016757">
    <property type="term" value="F:glycosyltransferase activity"/>
    <property type="evidence" value="ECO:0007669"/>
    <property type="project" value="UniProtKB-KW"/>
</dbReference>
<dbReference type="Pfam" id="PF00535">
    <property type="entry name" value="Glycos_transf_2"/>
    <property type="match status" value="1"/>
</dbReference>
<comment type="caution">
    <text evidence="6">The sequence shown here is derived from an EMBL/GenBank/DDBJ whole genome shotgun (WGS) entry which is preliminary data.</text>
</comment>
<dbReference type="PANTHER" id="PTHR43179:SF12">
    <property type="entry name" value="GALACTOFURANOSYLTRANSFERASE GLFT2"/>
    <property type="match status" value="1"/>
</dbReference>
<dbReference type="Proteomes" id="UP000295499">
    <property type="component" value="Unassembled WGS sequence"/>
</dbReference>
<keyword evidence="3" id="KW-0808">Transferase</keyword>
<evidence type="ECO:0000256" key="2">
    <source>
        <dbReference type="ARBA" id="ARBA00022676"/>
    </source>
</evidence>
<evidence type="ECO:0000256" key="3">
    <source>
        <dbReference type="ARBA" id="ARBA00022679"/>
    </source>
</evidence>
<reference evidence="6 7" key="1">
    <citation type="submission" date="2019-03" db="EMBL/GenBank/DDBJ databases">
        <title>Genomic Encyclopedia of Archaeal and Bacterial Type Strains, Phase II (KMG-II): from individual species to whole genera.</title>
        <authorList>
            <person name="Goeker M."/>
        </authorList>
    </citation>
    <scope>NUCLEOTIDE SEQUENCE [LARGE SCALE GENOMIC DNA]</scope>
    <source>
        <strain evidence="6 7">DSM 19034</strain>
    </source>
</reference>
<evidence type="ECO:0000256" key="4">
    <source>
        <dbReference type="SAM" id="Phobius"/>
    </source>
</evidence>
<dbReference type="CDD" id="cd04186">
    <property type="entry name" value="GT_2_like_c"/>
    <property type="match status" value="1"/>
</dbReference>
<comment type="similarity">
    <text evidence="1">Belongs to the glycosyltransferase 2 family.</text>
</comment>
<keyword evidence="2" id="KW-0328">Glycosyltransferase</keyword>
<feature type="transmembrane region" description="Helical" evidence="4">
    <location>
        <begin position="263"/>
        <end position="280"/>
    </location>
</feature>
<gene>
    <name evidence="6" type="ORF">CLV32_3932</name>
</gene>
<sequence length="310" mass="35709">MGKAVAIILVNWNSYDVSAGCIRSLRKMVFEDFEIILVDNASADQSGQRLKEEFPECIYLQSDVNSGFAGGNNLALRYAISHDFNYSILLNNDTTVEPDFLNLLVDYMEEHPEVGVIQPKIYFEHDRSLLWNGGSYFNSWLGKATTYGYNKHVDAGSDQIKEVDSVTGCAFMVRTKLLLVSGLLDESYFMYYEDTDLSFRIKRLGYKLTYLPTSVIYHIAGGAFQLGEKSKEGSMNHHVHYHNARNRIWIIKKFLNPWQKLTAYPYTFFYFSAVLIYFLLRWRISKFKVFLLGIKDGISGHAESLYIFNK</sequence>
<dbReference type="PANTHER" id="PTHR43179">
    <property type="entry name" value="RHAMNOSYLTRANSFERASE WBBL"/>
    <property type="match status" value="1"/>
</dbReference>
<proteinExistence type="inferred from homology"/>
<dbReference type="AlphaFoldDB" id="A0A4R6IDS6"/>
<dbReference type="Gene3D" id="3.90.550.10">
    <property type="entry name" value="Spore Coat Polysaccharide Biosynthesis Protein SpsA, Chain A"/>
    <property type="match status" value="1"/>
</dbReference>
<dbReference type="InterPro" id="IPR029044">
    <property type="entry name" value="Nucleotide-diphossugar_trans"/>
</dbReference>
<evidence type="ECO:0000259" key="5">
    <source>
        <dbReference type="Pfam" id="PF00535"/>
    </source>
</evidence>
<dbReference type="InterPro" id="IPR001173">
    <property type="entry name" value="Glyco_trans_2-like"/>
</dbReference>
<evidence type="ECO:0000313" key="7">
    <source>
        <dbReference type="Proteomes" id="UP000295499"/>
    </source>
</evidence>